<dbReference type="GO" id="GO:0016787">
    <property type="term" value="F:hydrolase activity"/>
    <property type="evidence" value="ECO:0007669"/>
    <property type="project" value="UniProtKB-KW"/>
</dbReference>
<dbReference type="AlphaFoldDB" id="A0A429GK32"/>
<name>A0A429GK32_9CREN</name>
<dbReference type="OrthoDB" id="25379at2157"/>
<dbReference type="EMBL" id="RCOS01000099">
    <property type="protein sequence ID" value="RSN74186.1"/>
    <property type="molecule type" value="Genomic_DNA"/>
</dbReference>
<dbReference type="Gene3D" id="3.90.79.10">
    <property type="entry name" value="Nucleoside Triphosphate Pyrophosphohydrolase"/>
    <property type="match status" value="1"/>
</dbReference>
<dbReference type="Proteomes" id="UP000316217">
    <property type="component" value="Unassembled WGS sequence"/>
</dbReference>
<dbReference type="InterPro" id="IPR020084">
    <property type="entry name" value="NUDIX_hydrolase_CS"/>
</dbReference>
<dbReference type="CDD" id="cd02883">
    <property type="entry name" value="NUDIX_Hydrolase"/>
    <property type="match status" value="1"/>
</dbReference>
<dbReference type="EMBL" id="RXII01000068">
    <property type="protein sequence ID" value="RZN61766.1"/>
    <property type="molecule type" value="Genomic_DNA"/>
</dbReference>
<dbReference type="RefSeq" id="WP_125671581.1">
    <property type="nucleotide sequence ID" value="NZ_RCOS01000099.1"/>
</dbReference>
<evidence type="ECO:0000256" key="1">
    <source>
        <dbReference type="ARBA" id="ARBA00022801"/>
    </source>
</evidence>
<sequence length="148" mass="16892">MFSLRKKIIVVPCVVVFNKDGKILLLKRGEEKTNKGKWEVPGGGIRFGETPKQAALRELWEETGFAPRYSDLIPVDSFGITYRDRVEFIIPLYAVRVDGDPVLSPEEHSDWGWFSLDEIRELELKSETMKGTYLMAKSAKETLEKLGI</sequence>
<reference evidence="3 5" key="1">
    <citation type="submission" date="2018-10" db="EMBL/GenBank/DDBJ databases">
        <title>Co-occurring genomic capacity for anaerobic methane metabolism and dissimilatory sulfite reduction discovered in the Korarchaeota.</title>
        <authorList>
            <person name="Mckay L.J."/>
            <person name="Dlakic M."/>
            <person name="Fields M.W."/>
            <person name="Delmont T.O."/>
            <person name="Eren A.M."/>
            <person name="Jay Z.J."/>
            <person name="Klingelsmith K.B."/>
            <person name="Rusch D.B."/>
            <person name="Inskeep W.P."/>
        </authorList>
    </citation>
    <scope>NUCLEOTIDE SEQUENCE [LARGE SCALE GENOMIC DNA]</scope>
    <source>
        <strain evidence="3 5">MDKW</strain>
    </source>
</reference>
<proteinExistence type="predicted"/>
<reference evidence="4 6" key="2">
    <citation type="journal article" date="2019" name="Nat. Microbiol.">
        <title>Wide diversity of methane and short-chain alkane metabolisms in uncultured archaea.</title>
        <authorList>
            <person name="Borrel G."/>
            <person name="Adam P.S."/>
            <person name="McKay L.J."/>
            <person name="Chen L.X."/>
            <person name="Sierra-Garcia I.N."/>
            <person name="Sieber C.M."/>
            <person name="Letourneur Q."/>
            <person name="Ghozlane A."/>
            <person name="Andersen G.L."/>
            <person name="Li W.J."/>
            <person name="Hallam S.J."/>
            <person name="Muyzer G."/>
            <person name="de Oliveira V.M."/>
            <person name="Inskeep W.P."/>
            <person name="Banfield J.F."/>
            <person name="Gribaldo S."/>
        </authorList>
    </citation>
    <scope>NUCLEOTIDE SEQUENCE [LARGE SCALE GENOMIC DNA]</scope>
    <source>
        <strain evidence="4">NM4</strain>
    </source>
</reference>
<evidence type="ECO:0000313" key="5">
    <source>
        <dbReference type="Proteomes" id="UP000277582"/>
    </source>
</evidence>
<dbReference type="Proteomes" id="UP000277582">
    <property type="component" value="Unassembled WGS sequence"/>
</dbReference>
<gene>
    <name evidence="3" type="ORF">D6D85_08570</name>
    <name evidence="4" type="ORF">EF810_04390</name>
</gene>
<keyword evidence="1 3" id="KW-0378">Hydrolase</keyword>
<dbReference type="SUPFAM" id="SSF55811">
    <property type="entry name" value="Nudix"/>
    <property type="match status" value="1"/>
</dbReference>
<accession>A0A429GK32</accession>
<dbReference type="PANTHER" id="PTHR43736:SF1">
    <property type="entry name" value="DIHYDRONEOPTERIN TRIPHOSPHATE DIPHOSPHATASE"/>
    <property type="match status" value="1"/>
</dbReference>
<dbReference type="InterPro" id="IPR000086">
    <property type="entry name" value="NUDIX_hydrolase_dom"/>
</dbReference>
<dbReference type="Pfam" id="PF00293">
    <property type="entry name" value="NUDIX"/>
    <property type="match status" value="1"/>
</dbReference>
<comment type="caution">
    <text evidence="3">The sequence shown here is derived from an EMBL/GenBank/DDBJ whole genome shotgun (WGS) entry which is preliminary data.</text>
</comment>
<dbReference type="PROSITE" id="PS00893">
    <property type="entry name" value="NUDIX_BOX"/>
    <property type="match status" value="1"/>
</dbReference>
<organism evidence="3 5">
    <name type="scientific">Candidatus Methanodesulfokora washburnensis</name>
    <dbReference type="NCBI Taxonomy" id="2478471"/>
    <lineage>
        <taxon>Archaea</taxon>
        <taxon>Thermoproteota</taxon>
        <taxon>Candidatus Korarchaeia</taxon>
        <taxon>Candidatus Korarchaeia incertae sedis</taxon>
        <taxon>Candidatus Methanodesulfokora</taxon>
    </lineage>
</organism>
<evidence type="ECO:0000313" key="6">
    <source>
        <dbReference type="Proteomes" id="UP000316217"/>
    </source>
</evidence>
<evidence type="ECO:0000313" key="4">
    <source>
        <dbReference type="EMBL" id="RZN61766.1"/>
    </source>
</evidence>
<dbReference type="InterPro" id="IPR020476">
    <property type="entry name" value="Nudix_hydrolase"/>
</dbReference>
<dbReference type="PANTHER" id="PTHR43736">
    <property type="entry name" value="ADP-RIBOSE PYROPHOSPHATASE"/>
    <property type="match status" value="1"/>
</dbReference>
<protein>
    <submittedName>
        <fullName evidence="3">NUDIX hydrolase</fullName>
    </submittedName>
</protein>
<keyword evidence="5" id="KW-1185">Reference proteome</keyword>
<dbReference type="PROSITE" id="PS51462">
    <property type="entry name" value="NUDIX"/>
    <property type="match status" value="1"/>
</dbReference>
<dbReference type="PRINTS" id="PR00502">
    <property type="entry name" value="NUDIXFAMILY"/>
</dbReference>
<dbReference type="InterPro" id="IPR015797">
    <property type="entry name" value="NUDIX_hydrolase-like_dom_sf"/>
</dbReference>
<evidence type="ECO:0000313" key="3">
    <source>
        <dbReference type="EMBL" id="RSN74186.1"/>
    </source>
</evidence>
<evidence type="ECO:0000259" key="2">
    <source>
        <dbReference type="PROSITE" id="PS51462"/>
    </source>
</evidence>
<feature type="domain" description="Nudix hydrolase" evidence="2">
    <location>
        <begin position="6"/>
        <end position="137"/>
    </location>
</feature>